<dbReference type="Proteomes" id="UP001558632">
    <property type="component" value="Unassembled WGS sequence"/>
</dbReference>
<accession>A0ABR3KSI7</accession>
<evidence type="ECO:0000313" key="1">
    <source>
        <dbReference type="EMBL" id="KAL1243205.1"/>
    </source>
</evidence>
<gene>
    <name evidence="1" type="ORF">TSPI_03231</name>
</gene>
<name>A0ABR3KSI7_TRISP</name>
<evidence type="ECO:0000313" key="2">
    <source>
        <dbReference type="Proteomes" id="UP001558632"/>
    </source>
</evidence>
<dbReference type="EMBL" id="JBEUSY010000170">
    <property type="protein sequence ID" value="KAL1243205.1"/>
    <property type="molecule type" value="Genomic_DNA"/>
</dbReference>
<protein>
    <submittedName>
        <fullName evidence="1">Serine hydroxymethyltransferase</fullName>
    </submittedName>
</protein>
<keyword evidence="2" id="KW-1185">Reference proteome</keyword>
<comment type="caution">
    <text evidence="1">The sequence shown here is derived from an EMBL/GenBank/DDBJ whole genome shotgun (WGS) entry which is preliminary data.</text>
</comment>
<reference evidence="1 2" key="1">
    <citation type="submission" date="2024-07" db="EMBL/GenBank/DDBJ databases">
        <title>Enhanced genomic and transcriptomic resources for Trichinella pseudospiralis and T. spiralis underpin the discovery of pronounced molecular differences between stages and species.</title>
        <authorList>
            <person name="Pasi K.K."/>
            <person name="La Rosa G."/>
            <person name="Gomez-Morales M.A."/>
            <person name="Tosini F."/>
            <person name="Sumanam S."/>
            <person name="Young N.D."/>
            <person name="Chang B.C."/>
            <person name="Robin G.B."/>
        </authorList>
    </citation>
    <scope>NUCLEOTIDE SEQUENCE [LARGE SCALE GENOMIC DNA]</scope>
    <source>
        <strain evidence="1">ISS534</strain>
    </source>
</reference>
<proteinExistence type="predicted"/>
<sequence>MKEHVESVLPNFTIGMDSHCEQKCLTNKSEDGMLKQVYYSPCNKRNLSYDEGISKLNEVYGKLKNAVFTRTE</sequence>
<organism evidence="1 2">
    <name type="scientific">Trichinella spiralis</name>
    <name type="common">Trichina worm</name>
    <dbReference type="NCBI Taxonomy" id="6334"/>
    <lineage>
        <taxon>Eukaryota</taxon>
        <taxon>Metazoa</taxon>
        <taxon>Ecdysozoa</taxon>
        <taxon>Nematoda</taxon>
        <taxon>Enoplea</taxon>
        <taxon>Dorylaimia</taxon>
        <taxon>Trichinellida</taxon>
        <taxon>Trichinellidae</taxon>
        <taxon>Trichinella</taxon>
    </lineage>
</organism>